<keyword evidence="5" id="KW-1185">Reference proteome</keyword>
<keyword evidence="1 2" id="KW-0238">DNA-binding</keyword>
<dbReference type="PANTHER" id="PTHR43479">
    <property type="entry name" value="ACREF/ENVCD OPERON REPRESSOR-RELATED"/>
    <property type="match status" value="1"/>
</dbReference>
<feature type="domain" description="HTH tetR-type" evidence="3">
    <location>
        <begin position="9"/>
        <end position="69"/>
    </location>
</feature>
<reference evidence="4 5" key="1">
    <citation type="journal article" date="2019" name="Anaerobe">
        <title>Detection of Robinsoniella peoriensis in multiple bone samples of a trauma patient.</title>
        <authorList>
            <person name="Schrottner P."/>
            <person name="Hartwich K."/>
            <person name="Bunk B."/>
            <person name="Schober I."/>
            <person name="Helbig S."/>
            <person name="Rudolph W.W."/>
            <person name="Gunzer F."/>
        </authorList>
    </citation>
    <scope>NUCLEOTIDE SEQUENCE [LARGE SCALE GENOMIC DNA]</scope>
    <source>
        <strain evidence="4 5">DSM 106044</strain>
    </source>
</reference>
<dbReference type="STRING" id="180332.GCA_000797495_03227"/>
<dbReference type="EMBL" id="QGQD01000120">
    <property type="protein sequence ID" value="TLC97498.1"/>
    <property type="molecule type" value="Genomic_DNA"/>
</dbReference>
<organism evidence="4 5">
    <name type="scientific">Robinsoniella peoriensis</name>
    <dbReference type="NCBI Taxonomy" id="180332"/>
    <lineage>
        <taxon>Bacteria</taxon>
        <taxon>Bacillati</taxon>
        <taxon>Bacillota</taxon>
        <taxon>Clostridia</taxon>
        <taxon>Lachnospirales</taxon>
        <taxon>Lachnospiraceae</taxon>
        <taxon>Robinsoniella</taxon>
    </lineage>
</organism>
<evidence type="ECO:0000313" key="4">
    <source>
        <dbReference type="EMBL" id="TLC97498.1"/>
    </source>
</evidence>
<evidence type="ECO:0000259" key="3">
    <source>
        <dbReference type="PROSITE" id="PS50977"/>
    </source>
</evidence>
<dbReference type="InterPro" id="IPR009057">
    <property type="entry name" value="Homeodomain-like_sf"/>
</dbReference>
<comment type="caution">
    <text evidence="4">The sequence shown here is derived from an EMBL/GenBank/DDBJ whole genome shotgun (WGS) entry which is preliminary data.</text>
</comment>
<evidence type="ECO:0000313" key="5">
    <source>
        <dbReference type="Proteomes" id="UP000306509"/>
    </source>
</evidence>
<dbReference type="GO" id="GO:0003677">
    <property type="term" value="F:DNA binding"/>
    <property type="evidence" value="ECO:0007669"/>
    <property type="project" value="UniProtKB-UniRule"/>
</dbReference>
<gene>
    <name evidence="4" type="primary">yvdT_3</name>
    <name evidence="4" type="ORF">DSM106044_05699</name>
</gene>
<dbReference type="OrthoDB" id="9812484at2"/>
<name>A0A4U8PZU6_9FIRM</name>
<dbReference type="RefSeq" id="WP_027296553.1">
    <property type="nucleotide sequence ID" value="NZ_CABMJZ010000053.1"/>
</dbReference>
<dbReference type="Proteomes" id="UP000306509">
    <property type="component" value="Unassembled WGS sequence"/>
</dbReference>
<dbReference type="InterPro" id="IPR001647">
    <property type="entry name" value="HTH_TetR"/>
</dbReference>
<accession>A0A4U8PZU6</accession>
<dbReference type="Gene3D" id="1.10.357.10">
    <property type="entry name" value="Tetracycline Repressor, domain 2"/>
    <property type="match status" value="1"/>
</dbReference>
<feature type="DNA-binding region" description="H-T-H motif" evidence="2">
    <location>
        <begin position="32"/>
        <end position="51"/>
    </location>
</feature>
<sequence length="199" mass="23129">MSKLESNKKQKKDALLNTAFDLFITKGIQKTSIADIVEKAGVAKGTFYLYFTDKYDLRNKLISHKANQLLSSSYEEMKTKNFEAFEEQMIFMVDNIIDHLVADKSLLFLIAKHLSWGIFKNAMTRMDNDYDKNVYELYEQILAESGRTFEEPEIMIYMIIELVSGSIYSPILYDQPAPIEVIKPYIYDDIRHIIGKHSK</sequence>
<proteinExistence type="predicted"/>
<dbReference type="PRINTS" id="PR00455">
    <property type="entry name" value="HTHTETR"/>
</dbReference>
<dbReference type="PROSITE" id="PS01081">
    <property type="entry name" value="HTH_TETR_1"/>
    <property type="match status" value="1"/>
</dbReference>
<protein>
    <submittedName>
        <fullName evidence="4">Putative HTH-type transcriptional regulator YvdT</fullName>
    </submittedName>
</protein>
<dbReference type="SUPFAM" id="SSF46689">
    <property type="entry name" value="Homeodomain-like"/>
    <property type="match status" value="1"/>
</dbReference>
<dbReference type="AlphaFoldDB" id="A0A4U8PZU6"/>
<evidence type="ECO:0000256" key="2">
    <source>
        <dbReference type="PROSITE-ProRule" id="PRU00335"/>
    </source>
</evidence>
<dbReference type="PANTHER" id="PTHR43479:SF11">
    <property type="entry name" value="ACREF_ENVCD OPERON REPRESSOR-RELATED"/>
    <property type="match status" value="1"/>
</dbReference>
<dbReference type="InterPro" id="IPR023772">
    <property type="entry name" value="DNA-bd_HTH_TetR-type_CS"/>
</dbReference>
<dbReference type="PROSITE" id="PS50977">
    <property type="entry name" value="HTH_TETR_2"/>
    <property type="match status" value="1"/>
</dbReference>
<dbReference type="Pfam" id="PF00440">
    <property type="entry name" value="TetR_N"/>
    <property type="match status" value="1"/>
</dbReference>
<evidence type="ECO:0000256" key="1">
    <source>
        <dbReference type="ARBA" id="ARBA00023125"/>
    </source>
</evidence>
<dbReference type="InterPro" id="IPR050624">
    <property type="entry name" value="HTH-type_Tx_Regulator"/>
</dbReference>